<comment type="caution">
    <text evidence="6">The sequence shown here is derived from an EMBL/GenBank/DDBJ whole genome shotgun (WGS) entry which is preliminary data.</text>
</comment>
<reference evidence="6 7" key="1">
    <citation type="submission" date="2015-01" db="EMBL/GenBank/DDBJ databases">
        <title>Draft genome sequences of the supercritical CO2 tolerant bacteria Bacillus subterraneus MITOT1 and Bacillus cereus MIT0214.</title>
        <authorList>
            <person name="Peet K.C."/>
            <person name="Thompson J.R."/>
        </authorList>
    </citation>
    <scope>NUCLEOTIDE SEQUENCE [LARGE SCALE GENOMIC DNA]</scope>
    <source>
        <strain evidence="6 7">MITOT1</strain>
    </source>
</reference>
<organism evidence="6 7">
    <name type="scientific">Mesobacillus subterraneus</name>
    <dbReference type="NCBI Taxonomy" id="285983"/>
    <lineage>
        <taxon>Bacteria</taxon>
        <taxon>Bacillati</taxon>
        <taxon>Bacillota</taxon>
        <taxon>Bacilli</taxon>
        <taxon>Bacillales</taxon>
        <taxon>Bacillaceae</taxon>
        <taxon>Mesobacillus</taxon>
    </lineage>
</organism>
<dbReference type="InterPro" id="IPR050492">
    <property type="entry name" value="Bact_metal-bind_prot9"/>
</dbReference>
<evidence type="ECO:0000313" key="7">
    <source>
        <dbReference type="Proteomes" id="UP000032512"/>
    </source>
</evidence>
<dbReference type="PRINTS" id="PR00691">
    <property type="entry name" value="ADHESINB"/>
</dbReference>
<dbReference type="AlphaFoldDB" id="A0A0D6Z5Q7"/>
<feature type="compositionally biased region" description="Basic and acidic residues" evidence="4">
    <location>
        <begin position="131"/>
        <end position="143"/>
    </location>
</feature>
<dbReference type="RefSeq" id="WP_044395334.1">
    <property type="nucleotide sequence ID" value="NZ_JXIQ01000126.1"/>
</dbReference>
<evidence type="ECO:0000256" key="2">
    <source>
        <dbReference type="ARBA" id="ARBA00022729"/>
    </source>
</evidence>
<dbReference type="OrthoDB" id="9810636at2"/>
<dbReference type="SUPFAM" id="SSF53807">
    <property type="entry name" value="Helical backbone' metal receptor"/>
    <property type="match status" value="1"/>
</dbReference>
<dbReference type="PANTHER" id="PTHR42953">
    <property type="entry name" value="HIGH-AFFINITY ZINC UPTAKE SYSTEM PROTEIN ZNUA-RELATED"/>
    <property type="match status" value="1"/>
</dbReference>
<sequence length="317" mass="35739">MKKLSFILVLFIIVSSFLSGCGQKEASNAKKDDNQLKVYTTVYPLQYFTQQIGAEFVDVKTIYPPGADEHTFEPSQKDMISLADADLFFYIGLGLEGFVDKAEQTLKNEDVKMLPVGDSLHLDGGNNDQAEETHSSDDGHGHGDINPHVWLDPIYANEIALTIKNQLVEQMPEHKDVLEKNYAELSAQLTDLDKEFTEVIRSADRKEIIVSHAAYSYWETRYGLKQINISGLSTTNEPTQQELQNLISHAKDAKIKYVLTEQNFNSKLAKMVQDEIGGKTLTLHNLSVLTDEDIKNNETYFTLMKKNISTLEKALNE</sequence>
<gene>
    <name evidence="6" type="ORF">UB32_15550</name>
</gene>
<feature type="region of interest" description="Disordered" evidence="4">
    <location>
        <begin position="117"/>
        <end position="143"/>
    </location>
</feature>
<evidence type="ECO:0000256" key="4">
    <source>
        <dbReference type="SAM" id="MobiDB-lite"/>
    </source>
</evidence>
<evidence type="ECO:0000256" key="3">
    <source>
        <dbReference type="RuleBase" id="RU003512"/>
    </source>
</evidence>
<evidence type="ECO:0000313" key="6">
    <source>
        <dbReference type="EMBL" id="KIY21089.1"/>
    </source>
</evidence>
<dbReference type="EMBL" id="JXIQ01000126">
    <property type="protein sequence ID" value="KIY21089.1"/>
    <property type="molecule type" value="Genomic_DNA"/>
</dbReference>
<dbReference type="Gene3D" id="3.40.50.1980">
    <property type="entry name" value="Nitrogenase molybdenum iron protein domain"/>
    <property type="match status" value="2"/>
</dbReference>
<dbReference type="InterPro" id="IPR006127">
    <property type="entry name" value="ZnuA-like"/>
</dbReference>
<evidence type="ECO:0000256" key="5">
    <source>
        <dbReference type="SAM" id="SignalP"/>
    </source>
</evidence>
<keyword evidence="2 5" id="KW-0732">Signal</keyword>
<dbReference type="InterPro" id="IPR006128">
    <property type="entry name" value="Lipoprotein_PsaA-like"/>
</dbReference>
<dbReference type="PATRIC" id="fig|285983.3.peg.2173"/>
<dbReference type="PANTHER" id="PTHR42953:SF8">
    <property type="entry name" value="ZINT DOMAIN-CONTAINING PROTEIN"/>
    <property type="match status" value="1"/>
</dbReference>
<dbReference type="PROSITE" id="PS51257">
    <property type="entry name" value="PROKAR_LIPOPROTEIN"/>
    <property type="match status" value="1"/>
</dbReference>
<dbReference type="GO" id="GO:0030001">
    <property type="term" value="P:metal ion transport"/>
    <property type="evidence" value="ECO:0007669"/>
    <property type="project" value="InterPro"/>
</dbReference>
<proteinExistence type="inferred from homology"/>
<feature type="signal peptide" evidence="5">
    <location>
        <begin position="1"/>
        <end position="20"/>
    </location>
</feature>
<dbReference type="GO" id="GO:0046872">
    <property type="term" value="F:metal ion binding"/>
    <property type="evidence" value="ECO:0007669"/>
    <property type="project" value="InterPro"/>
</dbReference>
<feature type="chain" id="PRO_5039199727" evidence="5">
    <location>
        <begin position="21"/>
        <end position="317"/>
    </location>
</feature>
<dbReference type="Proteomes" id="UP000032512">
    <property type="component" value="Unassembled WGS sequence"/>
</dbReference>
<keyword evidence="7" id="KW-1185">Reference proteome</keyword>
<dbReference type="PRINTS" id="PR00690">
    <property type="entry name" value="ADHESNFAMILY"/>
</dbReference>
<dbReference type="InterPro" id="IPR006129">
    <property type="entry name" value="AdhesinB"/>
</dbReference>
<evidence type="ECO:0000256" key="1">
    <source>
        <dbReference type="ARBA" id="ARBA00022448"/>
    </source>
</evidence>
<name>A0A0D6Z5Q7_9BACI</name>
<keyword evidence="1 3" id="KW-0813">Transport</keyword>
<protein>
    <submittedName>
        <fullName evidence="6">Adhesin</fullName>
    </submittedName>
</protein>
<dbReference type="GO" id="GO:0007155">
    <property type="term" value="P:cell adhesion"/>
    <property type="evidence" value="ECO:0007669"/>
    <property type="project" value="InterPro"/>
</dbReference>
<dbReference type="Pfam" id="PF01297">
    <property type="entry name" value="ZnuA"/>
    <property type="match status" value="1"/>
</dbReference>
<accession>A0A0D6Z5Q7</accession>
<comment type="similarity">
    <text evidence="3">Belongs to the bacterial solute-binding protein 9 family.</text>
</comment>